<evidence type="ECO:0000313" key="2">
    <source>
        <dbReference type="EMBL" id="PJJ79577.1"/>
    </source>
</evidence>
<proteinExistence type="predicted"/>
<dbReference type="Proteomes" id="UP000242687">
    <property type="component" value="Unassembled WGS sequence"/>
</dbReference>
<accession>A0A2H9VML9</accession>
<dbReference type="EMBL" id="PGFJ01000002">
    <property type="protein sequence ID" value="PJJ79577.1"/>
    <property type="molecule type" value="Genomic_DNA"/>
</dbReference>
<sequence length="77" mass="8413">MALNGLTPNAASFLLAKIVGISSAIGLNNYQYKQSHFYYRNAGYHMRHVAIAALAADILICIAITILGSIISKVWQF</sequence>
<comment type="caution">
    <text evidence="2">The sequence shown here is derived from an EMBL/GenBank/DDBJ whole genome shotgun (WGS) entry which is preliminary data.</text>
</comment>
<gene>
    <name evidence="2" type="ORF">CLV57_2711</name>
</gene>
<keyword evidence="1" id="KW-1133">Transmembrane helix</keyword>
<evidence type="ECO:0000256" key="1">
    <source>
        <dbReference type="SAM" id="Phobius"/>
    </source>
</evidence>
<reference evidence="2 3" key="1">
    <citation type="submission" date="2017-11" db="EMBL/GenBank/DDBJ databases">
        <title>Genomic Encyclopedia of Archaeal and Bacterial Type Strains, Phase II (KMG-II): From Individual Species to Whole Genera.</title>
        <authorList>
            <person name="Goeker M."/>
        </authorList>
    </citation>
    <scope>NUCLEOTIDE SEQUENCE [LARGE SCALE GENOMIC DNA]</scope>
    <source>
        <strain evidence="2 3">DSM 28175</strain>
    </source>
</reference>
<keyword evidence="3" id="KW-1185">Reference proteome</keyword>
<name>A0A2H9VML9_9SPHI</name>
<feature type="transmembrane region" description="Helical" evidence="1">
    <location>
        <begin position="49"/>
        <end position="71"/>
    </location>
</feature>
<protein>
    <submittedName>
        <fullName evidence="2">Uncharacterized protein</fullName>
    </submittedName>
</protein>
<dbReference type="AlphaFoldDB" id="A0A2H9VML9"/>
<keyword evidence="1" id="KW-0472">Membrane</keyword>
<keyword evidence="1" id="KW-0812">Transmembrane</keyword>
<feature type="transmembrane region" description="Helical" evidence="1">
    <location>
        <begin position="6"/>
        <end position="28"/>
    </location>
</feature>
<organism evidence="2 3">
    <name type="scientific">Mucilaginibacter auburnensis</name>
    <dbReference type="NCBI Taxonomy" id="1457233"/>
    <lineage>
        <taxon>Bacteria</taxon>
        <taxon>Pseudomonadati</taxon>
        <taxon>Bacteroidota</taxon>
        <taxon>Sphingobacteriia</taxon>
        <taxon>Sphingobacteriales</taxon>
        <taxon>Sphingobacteriaceae</taxon>
        <taxon>Mucilaginibacter</taxon>
    </lineage>
</organism>
<evidence type="ECO:0000313" key="3">
    <source>
        <dbReference type="Proteomes" id="UP000242687"/>
    </source>
</evidence>